<accession>A0A934TU21</accession>
<dbReference type="Pfam" id="PF22817">
    <property type="entry name" value="ApeP-like"/>
    <property type="match status" value="1"/>
</dbReference>
<evidence type="ECO:0000313" key="1">
    <source>
        <dbReference type="EMBL" id="MBK6007559.1"/>
    </source>
</evidence>
<gene>
    <name evidence="1" type="ORF">JJB11_15780</name>
</gene>
<sequence length="151" mass="15516">MNAPATLDHAGIAALIPHAGTMCLLDRVEAWDARRIRCIAGNQRDPAHPLRSASGLLASTAIEYAAQAAAVHGGLNARAAGGMAAPGFLASARGVTLHRLRLDDLPGELSVETEHLAGDGRQLLYAFTLSHGGATVAEGRLAVVLDTALPA</sequence>
<reference evidence="1" key="2">
    <citation type="submission" date="2021-01" db="EMBL/GenBank/DDBJ databases">
        <authorList>
            <person name="Kang M."/>
        </authorList>
    </citation>
    <scope>NUCLEOTIDE SEQUENCE</scope>
    <source>
        <strain evidence="1">KACC 17527</strain>
    </source>
</reference>
<dbReference type="InterPro" id="IPR016776">
    <property type="entry name" value="ApeP-like_dehydratase"/>
</dbReference>
<organism evidence="1 2">
    <name type="scientific">Ramlibacter ginsenosidimutans</name>
    <dbReference type="NCBI Taxonomy" id="502333"/>
    <lineage>
        <taxon>Bacteria</taxon>
        <taxon>Pseudomonadati</taxon>
        <taxon>Pseudomonadota</taxon>
        <taxon>Betaproteobacteria</taxon>
        <taxon>Burkholderiales</taxon>
        <taxon>Comamonadaceae</taxon>
        <taxon>Ramlibacter</taxon>
    </lineage>
</organism>
<dbReference type="AlphaFoldDB" id="A0A934TU21"/>
<dbReference type="SUPFAM" id="SSF54637">
    <property type="entry name" value="Thioesterase/thiol ester dehydrase-isomerase"/>
    <property type="match status" value="1"/>
</dbReference>
<comment type="caution">
    <text evidence="1">The sequence shown here is derived from an EMBL/GenBank/DDBJ whole genome shotgun (WGS) entry which is preliminary data.</text>
</comment>
<dbReference type="Proteomes" id="UP000630528">
    <property type="component" value="Unassembled WGS sequence"/>
</dbReference>
<dbReference type="InterPro" id="IPR029069">
    <property type="entry name" value="HotDog_dom_sf"/>
</dbReference>
<protein>
    <submittedName>
        <fullName evidence="1">Hydroxymyristoyl-ACP dehydratase</fullName>
    </submittedName>
</protein>
<reference evidence="1" key="1">
    <citation type="journal article" date="2012" name="J. Microbiol. Biotechnol.">
        <title>Ramlibacter ginsenosidimutans sp. nov., with ginsenoside-converting activity.</title>
        <authorList>
            <person name="Wang L."/>
            <person name="An D.S."/>
            <person name="Kim S.G."/>
            <person name="Jin F.X."/>
            <person name="Kim S.C."/>
            <person name="Lee S.T."/>
            <person name="Im W.T."/>
        </authorList>
    </citation>
    <scope>NUCLEOTIDE SEQUENCE</scope>
    <source>
        <strain evidence="1">KACC 17527</strain>
    </source>
</reference>
<proteinExistence type="predicted"/>
<evidence type="ECO:0000313" key="2">
    <source>
        <dbReference type="Proteomes" id="UP000630528"/>
    </source>
</evidence>
<dbReference type="Gene3D" id="3.10.129.10">
    <property type="entry name" value="Hotdog Thioesterase"/>
    <property type="match status" value="1"/>
</dbReference>
<dbReference type="EMBL" id="JAEPWM010000006">
    <property type="protein sequence ID" value="MBK6007559.1"/>
    <property type="molecule type" value="Genomic_DNA"/>
</dbReference>
<name>A0A934TU21_9BURK</name>
<keyword evidence="2" id="KW-1185">Reference proteome</keyword>
<dbReference type="RefSeq" id="WP_201173276.1">
    <property type="nucleotide sequence ID" value="NZ_JAEPWM010000006.1"/>
</dbReference>